<proteinExistence type="predicted"/>
<name>A0A7S4GGG4_9EUGL</name>
<organism evidence="1">
    <name type="scientific">Eutreptiella gymnastica</name>
    <dbReference type="NCBI Taxonomy" id="73025"/>
    <lineage>
        <taxon>Eukaryota</taxon>
        <taxon>Discoba</taxon>
        <taxon>Euglenozoa</taxon>
        <taxon>Euglenida</taxon>
        <taxon>Spirocuta</taxon>
        <taxon>Euglenophyceae</taxon>
        <taxon>Eutreptiales</taxon>
        <taxon>Eutreptiaceae</taxon>
        <taxon>Eutreptiella</taxon>
    </lineage>
</organism>
<accession>A0A7S4GGG4</accession>
<dbReference type="AlphaFoldDB" id="A0A7S4GGG4"/>
<evidence type="ECO:0000313" key="1">
    <source>
        <dbReference type="EMBL" id="CAE0836327.1"/>
    </source>
</evidence>
<sequence length="382" mass="41572">MAHSLATRGARAATPWTIPLLPHLHERLVLFHCGALLLDPELGLDAAYHAAASAAYFTARRETCLRPDGADFLALLEGDQLPTVAVKRAFAYRILEWQPPPALDIPMECHFCALTHPQLARHVRSRCMPAYQRLLWAQAIVLQSVPAAQGGYVCPDGTLYSSAGRPLLRCTWDGLFLNTDILPDTVTLSGLWYPANSTDSSPLLPVKRRAVVQRVTQALATAVPNLPTVLNEWATLQPHLRPPPCTPPQHLPVSADRSGEKLSWEYSILMALLVRGLVKWRVRCSGPLQVALPVEPDWHPAEATTLVAAPPARLPWALAQLADLSALRSSGGYALLTGESPGSAALALLEPMQPHPIRGLWLYISPGVPHAWPLRGDLPPTA</sequence>
<reference evidence="1" key="1">
    <citation type="submission" date="2021-01" db="EMBL/GenBank/DDBJ databases">
        <authorList>
            <person name="Corre E."/>
            <person name="Pelletier E."/>
            <person name="Niang G."/>
            <person name="Scheremetjew M."/>
            <person name="Finn R."/>
            <person name="Kale V."/>
            <person name="Holt S."/>
            <person name="Cochrane G."/>
            <person name="Meng A."/>
            <person name="Brown T."/>
            <person name="Cohen L."/>
        </authorList>
    </citation>
    <scope>NUCLEOTIDE SEQUENCE</scope>
    <source>
        <strain evidence="1">CCMP1594</strain>
    </source>
</reference>
<dbReference type="EMBL" id="HBJA01138506">
    <property type="protein sequence ID" value="CAE0836327.1"/>
    <property type="molecule type" value="Transcribed_RNA"/>
</dbReference>
<protein>
    <submittedName>
        <fullName evidence="1">Uncharacterized protein</fullName>
    </submittedName>
</protein>
<gene>
    <name evidence="1" type="ORF">EGYM00163_LOCUS47691</name>
</gene>